<dbReference type="Pfam" id="PF21274">
    <property type="entry name" value="Rng_hyd_C"/>
    <property type="match status" value="1"/>
</dbReference>
<dbReference type="Gene3D" id="3.50.50.60">
    <property type="entry name" value="FAD/NAD(P)-binding domain"/>
    <property type="match status" value="1"/>
</dbReference>
<dbReference type="EMBL" id="JAUTXT010000004">
    <property type="protein sequence ID" value="KAK3678477.1"/>
    <property type="molecule type" value="Genomic_DNA"/>
</dbReference>
<evidence type="ECO:0000256" key="4">
    <source>
        <dbReference type="SAM" id="MobiDB-lite"/>
    </source>
</evidence>
<dbReference type="GO" id="GO:0016709">
    <property type="term" value="F:oxidoreductase activity, acting on paired donors, with incorporation or reduction of molecular oxygen, NAD(P)H as one donor, and incorporation of one atom of oxygen"/>
    <property type="evidence" value="ECO:0007669"/>
    <property type="project" value="UniProtKB-ARBA"/>
</dbReference>
<dbReference type="InterPro" id="IPR050641">
    <property type="entry name" value="RIFMO-like"/>
</dbReference>
<organism evidence="6 7">
    <name type="scientific">Recurvomyces mirabilis</name>
    <dbReference type="NCBI Taxonomy" id="574656"/>
    <lineage>
        <taxon>Eukaryota</taxon>
        <taxon>Fungi</taxon>
        <taxon>Dikarya</taxon>
        <taxon>Ascomycota</taxon>
        <taxon>Pezizomycotina</taxon>
        <taxon>Dothideomycetes</taxon>
        <taxon>Dothideomycetidae</taxon>
        <taxon>Mycosphaerellales</taxon>
        <taxon>Teratosphaeriaceae</taxon>
        <taxon>Recurvomyces</taxon>
    </lineage>
</organism>
<evidence type="ECO:0000313" key="7">
    <source>
        <dbReference type="Proteomes" id="UP001274830"/>
    </source>
</evidence>
<name>A0AAE0WUQ0_9PEZI</name>
<keyword evidence="2" id="KW-0274">FAD</keyword>
<dbReference type="Pfam" id="PF01494">
    <property type="entry name" value="FAD_binding_3"/>
    <property type="match status" value="1"/>
</dbReference>
<dbReference type="GO" id="GO:0071949">
    <property type="term" value="F:FAD binding"/>
    <property type="evidence" value="ECO:0007669"/>
    <property type="project" value="InterPro"/>
</dbReference>
<evidence type="ECO:0000256" key="1">
    <source>
        <dbReference type="ARBA" id="ARBA00022630"/>
    </source>
</evidence>
<dbReference type="Proteomes" id="UP001274830">
    <property type="component" value="Unassembled WGS sequence"/>
</dbReference>
<feature type="domain" description="FAD-binding" evidence="5">
    <location>
        <begin position="13"/>
        <end position="381"/>
    </location>
</feature>
<comment type="caution">
    <text evidence="6">The sequence shown here is derived from an EMBL/GenBank/DDBJ whole genome shotgun (WGS) entry which is preliminary data.</text>
</comment>
<keyword evidence="1" id="KW-0285">Flavoprotein</keyword>
<dbReference type="AlphaFoldDB" id="A0AAE0WUQ0"/>
<dbReference type="NCBIfam" id="NF004780">
    <property type="entry name" value="PRK06126.1"/>
    <property type="match status" value="1"/>
</dbReference>
<proteinExistence type="predicted"/>
<feature type="region of interest" description="Disordered" evidence="4">
    <location>
        <begin position="391"/>
        <end position="414"/>
    </location>
</feature>
<dbReference type="PRINTS" id="PR00420">
    <property type="entry name" value="RNGMNOXGNASE"/>
</dbReference>
<protein>
    <recommendedName>
        <fullName evidence="5">FAD-binding domain-containing protein</fullName>
    </recommendedName>
</protein>
<sequence>MIPKESLLPDDVVVIAGGGPIGLALARILSHRGVSSILFERNRTTTSWPKMDLTNARSMELFRTIGLAAELRKHGVDPDIDADVLMSTGMGKDYLLSKWELPGVHKFEQQIRECNDGTQPREAWQRISQAVFEKWLKAICDRDPRIDIRFGWTVESVSEEEQRVLTTVRDPDGTTHVFVSKYLAGCDGGSSIVRRSLAIPLEGGPIPVRATLVHFKSRDLQRLHKHGRFWHIFITNPAGGLGGAIIAQDEVDTWTTHLFLPADVEDETDNMSAEDVVARVLGGMNDPYPVKIDRVLVRSTWRPVIAVTKSWSGPHCRVLLAGDAAHQNIPTGGYGMNMGIADAFDLGWKLAAVVNKSGGTDLLRSYELERKPVAERNVARSGDHFKTHADLQTLLTRDGSDPNHVDEDTEKARETRVKVDEHYQEHDGENKDFGIEMGYRYKSHIIVPDKDSPPLAEPEWKPSAYTPTTWPGGRPPHLFLSHGGALFDELGKDWTLLTFDDNAPGEEHLVTAASKLSIPLKIVSLSHEALAKRLYERNLVLLRPDQHVAWRANSLGTEDEAQSVWNVVTGQTERAESNGVAH</sequence>
<evidence type="ECO:0000313" key="6">
    <source>
        <dbReference type="EMBL" id="KAK3678477.1"/>
    </source>
</evidence>
<dbReference type="PANTHER" id="PTHR43004">
    <property type="entry name" value="TRK SYSTEM POTASSIUM UPTAKE PROTEIN"/>
    <property type="match status" value="1"/>
</dbReference>
<dbReference type="Gene3D" id="3.30.9.10">
    <property type="entry name" value="D-Amino Acid Oxidase, subunit A, domain 2"/>
    <property type="match status" value="1"/>
</dbReference>
<evidence type="ECO:0000259" key="5">
    <source>
        <dbReference type="Pfam" id="PF01494"/>
    </source>
</evidence>
<feature type="compositionally biased region" description="Basic and acidic residues" evidence="4">
    <location>
        <begin position="398"/>
        <end position="414"/>
    </location>
</feature>
<dbReference type="PANTHER" id="PTHR43004:SF21">
    <property type="entry name" value="FAD-BINDING DOMAIN-CONTAINING PROTEIN-RELATED"/>
    <property type="match status" value="1"/>
</dbReference>
<evidence type="ECO:0000256" key="2">
    <source>
        <dbReference type="ARBA" id="ARBA00022827"/>
    </source>
</evidence>
<dbReference type="InterPro" id="IPR002938">
    <property type="entry name" value="FAD-bd"/>
</dbReference>
<dbReference type="SUPFAM" id="SSF51905">
    <property type="entry name" value="FAD/NAD(P)-binding domain"/>
    <property type="match status" value="1"/>
</dbReference>
<evidence type="ECO:0000256" key="3">
    <source>
        <dbReference type="ARBA" id="ARBA00023002"/>
    </source>
</evidence>
<accession>A0AAE0WUQ0</accession>
<dbReference type="InterPro" id="IPR036188">
    <property type="entry name" value="FAD/NAD-bd_sf"/>
</dbReference>
<gene>
    <name evidence="6" type="ORF">LTR78_001774</name>
</gene>
<dbReference type="Gene3D" id="3.40.30.120">
    <property type="match status" value="1"/>
</dbReference>
<keyword evidence="3" id="KW-0560">Oxidoreductase</keyword>
<reference evidence="6" key="1">
    <citation type="submission" date="2023-07" db="EMBL/GenBank/DDBJ databases">
        <title>Black Yeasts Isolated from many extreme environments.</title>
        <authorList>
            <person name="Coleine C."/>
            <person name="Stajich J.E."/>
            <person name="Selbmann L."/>
        </authorList>
    </citation>
    <scope>NUCLEOTIDE SEQUENCE</scope>
    <source>
        <strain evidence="6">CCFEE 5485</strain>
    </source>
</reference>
<keyword evidence="7" id="KW-1185">Reference proteome</keyword>